<dbReference type="InterPro" id="IPR000086">
    <property type="entry name" value="NUDIX_hydrolase_dom"/>
</dbReference>
<evidence type="ECO:0000313" key="8">
    <source>
        <dbReference type="EMBL" id="OMJ27181.1"/>
    </source>
</evidence>
<dbReference type="Proteomes" id="UP000187429">
    <property type="component" value="Unassembled WGS sequence"/>
</dbReference>
<reference evidence="9" key="1">
    <citation type="submission" date="2017-01" db="EMBL/GenBank/DDBJ databases">
        <authorList>
            <person name="Wang Y."/>
            <person name="White M."/>
            <person name="Kvist S."/>
            <person name="Moncalvo J.-M."/>
        </authorList>
    </citation>
    <scope>NUCLEOTIDE SEQUENCE [LARGE SCALE GENOMIC DNA]</scope>
    <source>
        <strain evidence="9">ID-206-W2</strain>
    </source>
</reference>
<feature type="domain" description="Nudix hydrolase" evidence="7">
    <location>
        <begin position="4"/>
        <end position="227"/>
    </location>
</feature>
<evidence type="ECO:0000256" key="1">
    <source>
        <dbReference type="ARBA" id="ARBA00001936"/>
    </source>
</evidence>
<keyword evidence="6" id="KW-0464">Manganese</keyword>
<sequence>MFFKNVLIITAPLLGTDTDENRFNYKEYNYKVLMAKRVPRGSFPGAHVFPGGKVDFSDGLDEWKDHIDQIANQKNSFNLNSLEPTDICIKDFKVCAVREMFEETGFLLTSTPPNGHIINSRNVDFFDLVKSNNLSLLTSRLLYFSRFITPESYPRRWDVQFFMANISDSEEDSYLLSQIYPHLNPNNELCMSPQTDEMECLDWRTPDKLLDAFCDSSIFIVTPQIYLLSLLKLFNNWKDLQNFAIHMDSVDGVVPLSDYVGLKTPTTLICTLPGDHLYNTQLKDEIDINGHGDTNKPLHRVIVTNTQNGKNKNIQLVENVLNIPGIKSPSLSTTYKL</sequence>
<keyword evidence="4" id="KW-0378">Hydrolase</keyword>
<name>A0A1R1YJU7_9FUNG</name>
<evidence type="ECO:0000256" key="5">
    <source>
        <dbReference type="ARBA" id="ARBA00022842"/>
    </source>
</evidence>
<comment type="cofactor">
    <cofactor evidence="1">
        <name>Mn(2+)</name>
        <dbReference type="ChEBI" id="CHEBI:29035"/>
    </cofactor>
</comment>
<dbReference type="CDD" id="cd18870">
    <property type="entry name" value="NUDIX_AcylCoAdiphos_Nudt19"/>
    <property type="match status" value="1"/>
</dbReference>
<keyword evidence="9" id="KW-1185">Reference proteome</keyword>
<proteinExistence type="predicted"/>
<dbReference type="InterPro" id="IPR039121">
    <property type="entry name" value="NUDT19"/>
</dbReference>
<dbReference type="OrthoDB" id="1695362at2759"/>
<dbReference type="SUPFAM" id="SSF55811">
    <property type="entry name" value="Nudix"/>
    <property type="match status" value="1"/>
</dbReference>
<dbReference type="PROSITE" id="PS51462">
    <property type="entry name" value="NUDIX"/>
    <property type="match status" value="1"/>
</dbReference>
<organism evidence="8 9">
    <name type="scientific">Smittium culicis</name>
    <dbReference type="NCBI Taxonomy" id="133412"/>
    <lineage>
        <taxon>Eukaryota</taxon>
        <taxon>Fungi</taxon>
        <taxon>Fungi incertae sedis</taxon>
        <taxon>Zoopagomycota</taxon>
        <taxon>Kickxellomycotina</taxon>
        <taxon>Harpellomycetes</taxon>
        <taxon>Harpellales</taxon>
        <taxon>Legeriomycetaceae</taxon>
        <taxon>Smittium</taxon>
    </lineage>
</organism>
<gene>
    <name evidence="8" type="ORF">AYI69_g3393</name>
</gene>
<protein>
    <submittedName>
        <fullName evidence="8">Nucleoside diphosphate-linked moiety X motif 19, mitochondrial</fullName>
    </submittedName>
</protein>
<dbReference type="InterPro" id="IPR015797">
    <property type="entry name" value="NUDIX_hydrolase-like_dom_sf"/>
</dbReference>
<evidence type="ECO:0000256" key="3">
    <source>
        <dbReference type="ARBA" id="ARBA00022723"/>
    </source>
</evidence>
<comment type="cofactor">
    <cofactor evidence="2">
        <name>Mg(2+)</name>
        <dbReference type="ChEBI" id="CHEBI:18420"/>
    </cofactor>
</comment>
<dbReference type="PANTHER" id="PTHR12318:SF0">
    <property type="entry name" value="ACYL-COENZYME A DIPHOSPHATASE NUDT19"/>
    <property type="match status" value="1"/>
</dbReference>
<dbReference type="GO" id="GO:0016818">
    <property type="term" value="F:hydrolase activity, acting on acid anhydrides, in phosphorus-containing anhydrides"/>
    <property type="evidence" value="ECO:0007669"/>
    <property type="project" value="InterPro"/>
</dbReference>
<comment type="caution">
    <text evidence="8">The sequence shown here is derived from an EMBL/GenBank/DDBJ whole genome shotgun (WGS) entry which is preliminary data.</text>
</comment>
<dbReference type="GO" id="GO:0005739">
    <property type="term" value="C:mitochondrion"/>
    <property type="evidence" value="ECO:0007669"/>
    <property type="project" value="TreeGrafter"/>
</dbReference>
<keyword evidence="5" id="KW-0460">Magnesium</keyword>
<evidence type="ECO:0000256" key="6">
    <source>
        <dbReference type="ARBA" id="ARBA00023211"/>
    </source>
</evidence>
<accession>A0A1R1YJU7</accession>
<dbReference type="EMBL" id="LSSM01001127">
    <property type="protein sequence ID" value="OMJ27181.1"/>
    <property type="molecule type" value="Genomic_DNA"/>
</dbReference>
<evidence type="ECO:0000313" key="9">
    <source>
        <dbReference type="Proteomes" id="UP000187429"/>
    </source>
</evidence>
<evidence type="ECO:0000256" key="4">
    <source>
        <dbReference type="ARBA" id="ARBA00022801"/>
    </source>
</evidence>
<dbReference type="Gene3D" id="3.90.79.10">
    <property type="entry name" value="Nucleoside Triphosphate Pyrophosphohydrolase"/>
    <property type="match status" value="1"/>
</dbReference>
<keyword evidence="3" id="KW-0479">Metal-binding</keyword>
<evidence type="ECO:0000256" key="2">
    <source>
        <dbReference type="ARBA" id="ARBA00001946"/>
    </source>
</evidence>
<dbReference type="AlphaFoldDB" id="A0A1R1YJU7"/>
<dbReference type="PANTHER" id="PTHR12318">
    <property type="entry name" value="TESTOSTERONE-REGULATED PROTEIN RP2"/>
    <property type="match status" value="1"/>
</dbReference>
<evidence type="ECO:0000259" key="7">
    <source>
        <dbReference type="PROSITE" id="PS51462"/>
    </source>
</evidence>
<dbReference type="GO" id="GO:0046872">
    <property type="term" value="F:metal ion binding"/>
    <property type="evidence" value="ECO:0007669"/>
    <property type="project" value="UniProtKB-KW"/>
</dbReference>